<name>A0A1Q9R2B3_PSEPU</name>
<accession>A0A1Q9R2B3</accession>
<reference evidence="1 2" key="1">
    <citation type="submission" date="2016-10" db="EMBL/GenBank/DDBJ databases">
        <title>Genome Sequence of Pseudomonas putida GM4FR.</title>
        <authorList>
            <person name="Poehlein A."/>
            <person name="Wemheuer F."/>
            <person name="Hollensteiner J."/>
            <person name="Wemheuer B."/>
        </authorList>
    </citation>
    <scope>NUCLEOTIDE SEQUENCE [LARGE SCALE GENOMIC DNA]</scope>
    <source>
        <strain evidence="1 2">GM4FR</strain>
    </source>
</reference>
<dbReference type="EMBL" id="MKZO01000031">
    <property type="protein sequence ID" value="OLS61537.1"/>
    <property type="molecule type" value="Genomic_DNA"/>
</dbReference>
<sequence length="266" mass="29091">MSSSNRMAPDQIARLALAICATAEALGQTVTPTAAEVMADDLADFPPDVVAAALKACRRELTSRLTMGAILQRIQAADGRPGKDEAWSIALSASDEFETVVLTPEIRQAMSASSPILRAGDKVGARMAFMSAYERLVTFARSEAEPVKWEVSLGCDPQRRVTAIEGAVRSQLISHETGTRYLADLRLEPITSEGQAIAGLLTGEVRPQVSPELRARLDQVRAILSASNIRKDQARRKEAQRRRVEIYLRKRKAREAIEAKGLKVKQ</sequence>
<dbReference type="Proteomes" id="UP000186736">
    <property type="component" value="Unassembled WGS sequence"/>
</dbReference>
<protein>
    <submittedName>
        <fullName evidence="1">Uncharacterized protein</fullName>
    </submittedName>
</protein>
<proteinExistence type="predicted"/>
<dbReference type="RefSeq" id="WP_256721157.1">
    <property type="nucleotide sequence ID" value="NZ_MKZO01000031.1"/>
</dbReference>
<comment type="caution">
    <text evidence="1">The sequence shown here is derived from an EMBL/GenBank/DDBJ whole genome shotgun (WGS) entry which is preliminary data.</text>
</comment>
<organism evidence="1 2">
    <name type="scientific">Pseudomonas putida</name>
    <name type="common">Arthrobacter siderocapsulatus</name>
    <dbReference type="NCBI Taxonomy" id="303"/>
    <lineage>
        <taxon>Bacteria</taxon>
        <taxon>Pseudomonadati</taxon>
        <taxon>Pseudomonadota</taxon>
        <taxon>Gammaproteobacteria</taxon>
        <taxon>Pseudomonadales</taxon>
        <taxon>Pseudomonadaceae</taxon>
        <taxon>Pseudomonas</taxon>
    </lineage>
</organism>
<gene>
    <name evidence="1" type="ORF">PSEMO_36040</name>
</gene>
<evidence type="ECO:0000313" key="2">
    <source>
        <dbReference type="Proteomes" id="UP000186736"/>
    </source>
</evidence>
<dbReference type="AlphaFoldDB" id="A0A1Q9R2B3"/>
<evidence type="ECO:0000313" key="1">
    <source>
        <dbReference type="EMBL" id="OLS61537.1"/>
    </source>
</evidence>